<sequence length="108" mass="11594">MALADGPALRQTVVALHEEAKRWSASSDRKEVEGGAPYDLVRATAEETISRHGVPPDQVSGIVFVVDVDGAWWRLVEPGVVVCSASALRDHATAEGLLREVFESGLDI</sequence>
<dbReference type="Proteomes" id="UP000222106">
    <property type="component" value="Unassembled WGS sequence"/>
</dbReference>
<evidence type="ECO:0000313" key="2">
    <source>
        <dbReference type="Proteomes" id="UP000222106"/>
    </source>
</evidence>
<accession>A0A2A9EI86</accession>
<comment type="caution">
    <text evidence="1">The sequence shown here is derived from an EMBL/GenBank/DDBJ whole genome shotgun (WGS) entry which is preliminary data.</text>
</comment>
<name>A0A2A9EI86_9MICO</name>
<organism evidence="1 2">
    <name type="scientific">Georgenia soli</name>
    <dbReference type="NCBI Taxonomy" id="638953"/>
    <lineage>
        <taxon>Bacteria</taxon>
        <taxon>Bacillati</taxon>
        <taxon>Actinomycetota</taxon>
        <taxon>Actinomycetes</taxon>
        <taxon>Micrococcales</taxon>
        <taxon>Bogoriellaceae</taxon>
        <taxon>Georgenia</taxon>
    </lineage>
</organism>
<dbReference type="RefSeq" id="WP_098482540.1">
    <property type="nucleotide sequence ID" value="NZ_PDJI01000004.1"/>
</dbReference>
<proteinExistence type="predicted"/>
<evidence type="ECO:0000313" key="1">
    <source>
        <dbReference type="EMBL" id="PFG38231.1"/>
    </source>
</evidence>
<keyword evidence="2" id="KW-1185">Reference proteome</keyword>
<gene>
    <name evidence="1" type="ORF">ATJ97_0703</name>
</gene>
<dbReference type="AlphaFoldDB" id="A0A2A9EI86"/>
<reference evidence="1 2" key="1">
    <citation type="submission" date="2017-10" db="EMBL/GenBank/DDBJ databases">
        <title>Sequencing the genomes of 1000 actinobacteria strains.</title>
        <authorList>
            <person name="Klenk H.-P."/>
        </authorList>
    </citation>
    <scope>NUCLEOTIDE SEQUENCE [LARGE SCALE GENOMIC DNA]</scope>
    <source>
        <strain evidence="1 2">DSM 21838</strain>
    </source>
</reference>
<dbReference type="EMBL" id="PDJI01000004">
    <property type="protein sequence ID" value="PFG38231.1"/>
    <property type="molecule type" value="Genomic_DNA"/>
</dbReference>
<protein>
    <submittedName>
        <fullName evidence="1">Uncharacterized protein</fullName>
    </submittedName>
</protein>
<dbReference type="OrthoDB" id="4943423at2"/>